<accession>A0A8H4A6D8</accession>
<dbReference type="AlphaFoldDB" id="A0A8H4A6D8"/>
<dbReference type="OrthoDB" id="2392335at2759"/>
<organism evidence="1 2">
    <name type="scientific">Gigaspora margarita</name>
    <dbReference type="NCBI Taxonomy" id="4874"/>
    <lineage>
        <taxon>Eukaryota</taxon>
        <taxon>Fungi</taxon>
        <taxon>Fungi incertae sedis</taxon>
        <taxon>Mucoromycota</taxon>
        <taxon>Glomeromycotina</taxon>
        <taxon>Glomeromycetes</taxon>
        <taxon>Diversisporales</taxon>
        <taxon>Gigasporaceae</taxon>
        <taxon>Gigaspora</taxon>
    </lineage>
</organism>
<name>A0A8H4A6D8_GIGMA</name>
<reference evidence="1 2" key="1">
    <citation type="journal article" date="2019" name="Environ. Microbiol.">
        <title>At the nexus of three kingdoms: the genome of the mycorrhizal fungus Gigaspora margarita provides insights into plant, endobacterial and fungal interactions.</title>
        <authorList>
            <person name="Venice F."/>
            <person name="Ghignone S."/>
            <person name="Salvioli di Fossalunga A."/>
            <person name="Amselem J."/>
            <person name="Novero M."/>
            <person name="Xianan X."/>
            <person name="Sedzielewska Toro K."/>
            <person name="Morin E."/>
            <person name="Lipzen A."/>
            <person name="Grigoriev I.V."/>
            <person name="Henrissat B."/>
            <person name="Martin F.M."/>
            <person name="Bonfante P."/>
        </authorList>
    </citation>
    <scope>NUCLEOTIDE SEQUENCE [LARGE SCALE GENOMIC DNA]</scope>
    <source>
        <strain evidence="1 2">BEG34</strain>
    </source>
</reference>
<dbReference type="SUPFAM" id="SSF101908">
    <property type="entry name" value="Putative isomerase YbhE"/>
    <property type="match status" value="1"/>
</dbReference>
<proteinExistence type="predicted"/>
<evidence type="ECO:0000313" key="1">
    <source>
        <dbReference type="EMBL" id="KAF0427528.1"/>
    </source>
</evidence>
<dbReference type="EMBL" id="WTPW01001588">
    <property type="protein sequence ID" value="KAF0427528.1"/>
    <property type="molecule type" value="Genomic_DNA"/>
</dbReference>
<keyword evidence="2" id="KW-1185">Reference proteome</keyword>
<gene>
    <name evidence="1" type="ORF">F8M41_006009</name>
</gene>
<protein>
    <submittedName>
        <fullName evidence="1">Uncharacterized protein</fullName>
    </submittedName>
</protein>
<sequence length="705" mass="81863">MSSSKPEEALSGDQAQTEILIDDMNEEKNDVPHGGKKIDKYVFSPNMQCIATLSTKDKSIIVWTITKNIINELNVKNDSSLNDNDLELALNTDKKSDFKFEGLFSSTKLVGISDCKQVIIKLYANYFNLDFAIIDSTTKLRQILNAQVGLVEWAHDIAFLENGDLAIVKGDPVYRAYIFSKSNSNGKHKWTCKNSIELEKFYRCFISKKGKLFMCFGTPFVISQWDLITQKFDVQYILNWDLKRSDFLGLQIELNSDITLLAMASCMGGISVVYIYLTKSGMMSRYDQFPCDIYPATYENYKSLGIITSDYIIDNNNNYLSIQRLSRNESWKKYLKRKEYYDYDNIYTYFSIKETKEFIQVILNKYKDKDYESNQFLIQNCPDESGIEPWIIEYKKGDHGYQDEFFLSLGAQIKSENMSRNITIRNFPSYSGNIFEKTVLKNGDILLIFPSCILIYTLKEEKGELIIVGVMKIVFNKKKNTPKHSIIRLLTSFIDNFGFEILPPPTHSVDVKSEHAASQFVVIIKDSTSLKLYGKDIFESILKLKEFNKNKRFTEKFLSKNDMLIPHINLDRSDFERYIHRKDDSLLFNLQHCGTYVNSLGLHNTLFFNHLFVWISKICNSFKKSYPQIYHILSFPYLLYSSYISVYPQETVLLIFPLLNFAAYSKKYSYSELFYLQDNPFTYYWIHLTIINGGILKHLSTLSGT</sequence>
<dbReference type="Proteomes" id="UP000439903">
    <property type="component" value="Unassembled WGS sequence"/>
</dbReference>
<comment type="caution">
    <text evidence="1">The sequence shown here is derived from an EMBL/GenBank/DDBJ whole genome shotgun (WGS) entry which is preliminary data.</text>
</comment>
<evidence type="ECO:0000313" key="2">
    <source>
        <dbReference type="Proteomes" id="UP000439903"/>
    </source>
</evidence>